<feature type="transmembrane region" description="Helical" evidence="2">
    <location>
        <begin position="185"/>
        <end position="205"/>
    </location>
</feature>
<keyword evidence="2" id="KW-0812">Transmembrane</keyword>
<keyword evidence="2" id="KW-1133">Transmembrane helix</keyword>
<name>A0ABT0GFG5_9GAMM</name>
<dbReference type="NCBIfam" id="TIGR04222">
    <property type="entry name" value="near_uncomplex"/>
    <property type="match status" value="1"/>
</dbReference>
<feature type="transmembrane region" description="Helical" evidence="2">
    <location>
        <begin position="316"/>
        <end position="339"/>
    </location>
</feature>
<evidence type="ECO:0000313" key="3">
    <source>
        <dbReference type="EMBL" id="MCK7593102.1"/>
    </source>
</evidence>
<evidence type="ECO:0000313" key="4">
    <source>
        <dbReference type="Proteomes" id="UP001431449"/>
    </source>
</evidence>
<keyword evidence="2" id="KW-0472">Membrane</keyword>
<evidence type="ECO:0000256" key="2">
    <source>
        <dbReference type="SAM" id="Phobius"/>
    </source>
</evidence>
<gene>
    <name evidence="3" type="ORF">M0G41_05400</name>
</gene>
<proteinExistence type="predicted"/>
<dbReference type="RefSeq" id="WP_248206170.1">
    <property type="nucleotide sequence ID" value="NZ_JALNMH010000003.1"/>
</dbReference>
<dbReference type="InterPro" id="IPR026467">
    <property type="entry name" value="Ser/Gly_Cys_C_dom"/>
</dbReference>
<feature type="region of interest" description="Disordered" evidence="1">
    <location>
        <begin position="420"/>
        <end position="453"/>
    </location>
</feature>
<protein>
    <submittedName>
        <fullName evidence="3">TIGR04222 domain-containing membrane protein</fullName>
    </submittedName>
</protein>
<evidence type="ECO:0000256" key="1">
    <source>
        <dbReference type="SAM" id="MobiDB-lite"/>
    </source>
</evidence>
<feature type="compositionally biased region" description="Gly residues" evidence="1">
    <location>
        <begin position="426"/>
        <end position="453"/>
    </location>
</feature>
<reference evidence="3" key="1">
    <citation type="submission" date="2022-04" db="EMBL/GenBank/DDBJ databases">
        <title>Lysobacter sp. CAU 1642 isolated from sea sand.</title>
        <authorList>
            <person name="Kim W."/>
        </authorList>
    </citation>
    <scope>NUCLEOTIDE SEQUENCE</scope>
    <source>
        <strain evidence="3">CAU 1642</strain>
    </source>
</reference>
<feature type="transmembrane region" description="Helical" evidence="2">
    <location>
        <begin position="345"/>
        <end position="365"/>
    </location>
</feature>
<feature type="transmembrane region" description="Helical" evidence="2">
    <location>
        <begin position="396"/>
        <end position="414"/>
    </location>
</feature>
<comment type="caution">
    <text evidence="3">The sequence shown here is derived from an EMBL/GenBank/DDBJ whole genome shotgun (WGS) entry which is preliminary data.</text>
</comment>
<organism evidence="3 4">
    <name type="scientific">Pseudomarimonas salicorniae</name>
    <dbReference type="NCBI Taxonomy" id="2933270"/>
    <lineage>
        <taxon>Bacteria</taxon>
        <taxon>Pseudomonadati</taxon>
        <taxon>Pseudomonadota</taxon>
        <taxon>Gammaproteobacteria</taxon>
        <taxon>Lysobacterales</taxon>
        <taxon>Lysobacteraceae</taxon>
        <taxon>Pseudomarimonas</taxon>
    </lineage>
</organism>
<sequence>MNEPTASPADCADRVRRILEWAGAEPALQVRFRQQLAKETGWNLATCDRAITEYLRFCAVATRLGGRAVPSRDVDRVWHLHLTWSRDYWLSFCPERLGFSLHHQPSMGRPGEREALRLAYAETLHAYCELFGDPDPVWWPAWRGAAPTAPRLRASARWGWALLLPAGLAGAVALGPLDWKGPDFLQLYLLLMALCLAGSLGWRLWHRGTASTATSESIEPSVWQVAYLSAGPRGVVDAAAADLHEQGMLDWNPDTRQLVRRSGELPADPLQRALLPHLSGPPRRLTLADKSGAIRGIRDQLVRGGWWLAPEHARRIALFSALPWWLLSGFGVLKIAIGLERERPVAFLVVLVILSLVLALIFHFVRPGRSAAGRRLLQTLRGRHAVMLRAPRKGQLGLAVALAGTSVLAGTAFADYHTLRHPPSSGDGGGDSGGSDGDSGGGGSGCGGCGGGD</sequence>
<dbReference type="Proteomes" id="UP001431449">
    <property type="component" value="Unassembled WGS sequence"/>
</dbReference>
<accession>A0ABT0GFG5</accession>
<dbReference type="EMBL" id="JALNMH010000003">
    <property type="protein sequence ID" value="MCK7593102.1"/>
    <property type="molecule type" value="Genomic_DNA"/>
</dbReference>
<feature type="transmembrane region" description="Helical" evidence="2">
    <location>
        <begin position="158"/>
        <end position="179"/>
    </location>
</feature>
<keyword evidence="4" id="KW-1185">Reference proteome</keyword>